<dbReference type="EMBL" id="CM002925">
    <property type="protein sequence ID" value="KGN54833.1"/>
    <property type="molecule type" value="Genomic_DNA"/>
</dbReference>
<dbReference type="Gramene" id="KGN54833">
    <property type="protein sequence ID" value="KGN54833"/>
    <property type="gene ID" value="Csa_4G525550"/>
</dbReference>
<reference evidence="1 2" key="2">
    <citation type="journal article" date="2009" name="PLoS ONE">
        <title>An integrated genetic and cytogenetic map of the cucumber genome.</title>
        <authorList>
            <person name="Ren Y."/>
            <person name="Zhang Z."/>
            <person name="Liu J."/>
            <person name="Staub J.E."/>
            <person name="Han Y."/>
            <person name="Cheng Z."/>
            <person name="Li X."/>
            <person name="Lu J."/>
            <person name="Miao H."/>
            <person name="Kang H."/>
            <person name="Xie B."/>
            <person name="Gu X."/>
            <person name="Wang X."/>
            <person name="Du Y."/>
            <person name="Jin W."/>
            <person name="Huang S."/>
        </authorList>
    </citation>
    <scope>NUCLEOTIDE SEQUENCE [LARGE SCALE GENOMIC DNA]</scope>
    <source>
        <strain evidence="2">cv. 9930</strain>
    </source>
</reference>
<accession>A0A0A0KZB0</accession>
<keyword evidence="2" id="KW-1185">Reference proteome</keyword>
<gene>
    <name evidence="1" type="ORF">Csa_4G525550</name>
</gene>
<dbReference type="Proteomes" id="UP000029981">
    <property type="component" value="Chromosome 4"/>
</dbReference>
<reference evidence="1 2" key="1">
    <citation type="journal article" date="2009" name="Nat. Genet.">
        <title>The genome of the cucumber, Cucumis sativus L.</title>
        <authorList>
            <person name="Huang S."/>
            <person name="Li R."/>
            <person name="Zhang Z."/>
            <person name="Li L."/>
            <person name="Gu X."/>
            <person name="Fan W."/>
            <person name="Lucas W.J."/>
            <person name="Wang X."/>
            <person name="Xie B."/>
            <person name="Ni P."/>
            <person name="Ren Y."/>
            <person name="Zhu H."/>
            <person name="Li J."/>
            <person name="Lin K."/>
            <person name="Jin W."/>
            <person name="Fei Z."/>
            <person name="Li G."/>
            <person name="Staub J."/>
            <person name="Kilian A."/>
            <person name="van der Vossen E.A."/>
            <person name="Wu Y."/>
            <person name="Guo J."/>
            <person name="He J."/>
            <person name="Jia Z."/>
            <person name="Ren Y."/>
            <person name="Tian G."/>
            <person name="Lu Y."/>
            <person name="Ruan J."/>
            <person name="Qian W."/>
            <person name="Wang M."/>
            <person name="Huang Q."/>
            <person name="Li B."/>
            <person name="Xuan Z."/>
            <person name="Cao J."/>
            <person name="Asan"/>
            <person name="Wu Z."/>
            <person name="Zhang J."/>
            <person name="Cai Q."/>
            <person name="Bai Y."/>
            <person name="Zhao B."/>
            <person name="Han Y."/>
            <person name="Li Y."/>
            <person name="Li X."/>
            <person name="Wang S."/>
            <person name="Shi Q."/>
            <person name="Liu S."/>
            <person name="Cho W.K."/>
            <person name="Kim J.Y."/>
            <person name="Xu Y."/>
            <person name="Heller-Uszynska K."/>
            <person name="Miao H."/>
            <person name="Cheng Z."/>
            <person name="Zhang S."/>
            <person name="Wu J."/>
            <person name="Yang Y."/>
            <person name="Kang H."/>
            <person name="Li M."/>
            <person name="Liang H."/>
            <person name="Ren X."/>
            <person name="Shi Z."/>
            <person name="Wen M."/>
            <person name="Jian M."/>
            <person name="Yang H."/>
            <person name="Zhang G."/>
            <person name="Yang Z."/>
            <person name="Chen R."/>
            <person name="Liu S."/>
            <person name="Li J."/>
            <person name="Ma L."/>
            <person name="Liu H."/>
            <person name="Zhou Y."/>
            <person name="Zhao J."/>
            <person name="Fang X."/>
            <person name="Li G."/>
            <person name="Fang L."/>
            <person name="Li Y."/>
            <person name="Liu D."/>
            <person name="Zheng H."/>
            <person name="Zhang Y."/>
            <person name="Qin N."/>
            <person name="Li Z."/>
            <person name="Yang G."/>
            <person name="Yang S."/>
            <person name="Bolund L."/>
            <person name="Kristiansen K."/>
            <person name="Zheng H."/>
            <person name="Li S."/>
            <person name="Zhang X."/>
            <person name="Yang H."/>
            <person name="Wang J."/>
            <person name="Sun R."/>
            <person name="Zhang B."/>
            <person name="Jiang S."/>
            <person name="Wang J."/>
            <person name="Du Y."/>
            <person name="Li S."/>
        </authorList>
    </citation>
    <scope>NUCLEOTIDE SEQUENCE [LARGE SCALE GENOMIC DNA]</scope>
    <source>
        <strain evidence="2">cv. 9930</strain>
    </source>
</reference>
<proteinExistence type="predicted"/>
<reference evidence="1 2" key="3">
    <citation type="journal article" date="2010" name="BMC Genomics">
        <title>Transcriptome sequencing and comparative analysis of cucumber flowers with different sex types.</title>
        <authorList>
            <person name="Guo S."/>
            <person name="Zheng Y."/>
            <person name="Joung J.G."/>
            <person name="Liu S."/>
            <person name="Zhang Z."/>
            <person name="Crasta O.R."/>
            <person name="Sobral B.W."/>
            <person name="Xu Y."/>
            <person name="Huang S."/>
            <person name="Fei Z."/>
        </authorList>
    </citation>
    <scope>NUCLEOTIDE SEQUENCE [LARGE SCALE GENOMIC DNA]</scope>
    <source>
        <strain evidence="2">cv. 9930</strain>
    </source>
</reference>
<dbReference type="AlphaFoldDB" id="A0A0A0KZB0"/>
<organism evidence="1 2">
    <name type="scientific">Cucumis sativus</name>
    <name type="common">Cucumber</name>
    <dbReference type="NCBI Taxonomy" id="3659"/>
    <lineage>
        <taxon>Eukaryota</taxon>
        <taxon>Viridiplantae</taxon>
        <taxon>Streptophyta</taxon>
        <taxon>Embryophyta</taxon>
        <taxon>Tracheophyta</taxon>
        <taxon>Spermatophyta</taxon>
        <taxon>Magnoliopsida</taxon>
        <taxon>eudicotyledons</taxon>
        <taxon>Gunneridae</taxon>
        <taxon>Pentapetalae</taxon>
        <taxon>rosids</taxon>
        <taxon>fabids</taxon>
        <taxon>Cucurbitales</taxon>
        <taxon>Cucurbitaceae</taxon>
        <taxon>Benincaseae</taxon>
        <taxon>Cucumis</taxon>
    </lineage>
</organism>
<sequence length="71" mass="8502">MEVLNRDWQVTSFFLKIREVSPYIDDTSIHEYYPDKFQQTWICGEISGRLRGYIADITWIFHGYSATFPTF</sequence>
<evidence type="ECO:0000313" key="2">
    <source>
        <dbReference type="Proteomes" id="UP000029981"/>
    </source>
</evidence>
<reference evidence="1 2" key="4">
    <citation type="journal article" date="2011" name="BMC Genomics">
        <title>RNA-Seq improves annotation of protein-coding genes in the cucumber genome.</title>
        <authorList>
            <person name="Li Z."/>
            <person name="Zhang Z."/>
            <person name="Yan P."/>
            <person name="Huang S."/>
            <person name="Fei Z."/>
            <person name="Lin K."/>
        </authorList>
    </citation>
    <scope>NUCLEOTIDE SEQUENCE [LARGE SCALE GENOMIC DNA]</scope>
    <source>
        <strain evidence="2">cv. 9930</strain>
    </source>
</reference>
<evidence type="ECO:0000313" key="1">
    <source>
        <dbReference type="EMBL" id="KGN54833.1"/>
    </source>
</evidence>
<name>A0A0A0KZB0_CUCSA</name>
<protein>
    <submittedName>
        <fullName evidence="1">Uncharacterized protein</fullName>
    </submittedName>
</protein>